<feature type="non-terminal residue" evidence="1">
    <location>
        <position position="1"/>
    </location>
</feature>
<protein>
    <submittedName>
        <fullName evidence="1">Uncharacterized protein</fullName>
    </submittedName>
</protein>
<dbReference type="HOGENOM" id="CLU_1791570_0_0_1"/>
<gene>
    <name evidence="1" type="ORF">K437DRAFT_92493</name>
</gene>
<dbReference type="EMBL" id="JMSN01000280">
    <property type="protein sequence ID" value="KDN34676.1"/>
    <property type="molecule type" value="Genomic_DNA"/>
</dbReference>
<keyword evidence="2" id="KW-1185">Reference proteome</keyword>
<comment type="caution">
    <text evidence="1">The sequence shown here is derived from an EMBL/GenBank/DDBJ whole genome shotgun (WGS) entry which is preliminary data.</text>
</comment>
<dbReference type="STRING" id="1037660.A0A066UZJ0"/>
<reference evidence="1 2" key="1">
    <citation type="submission" date="2014-05" db="EMBL/GenBank/DDBJ databases">
        <title>Draft genome sequence of a rare smut relative, Tilletiaria anomala UBC 951.</title>
        <authorList>
            <consortium name="DOE Joint Genome Institute"/>
            <person name="Toome M."/>
            <person name="Kuo A."/>
            <person name="Henrissat B."/>
            <person name="Lipzen A."/>
            <person name="Tritt A."/>
            <person name="Yoshinaga Y."/>
            <person name="Zane M."/>
            <person name="Barry K."/>
            <person name="Grigoriev I.V."/>
            <person name="Spatafora J.W."/>
            <person name="Aimea M.C."/>
        </authorList>
    </citation>
    <scope>NUCLEOTIDE SEQUENCE [LARGE SCALE GENOMIC DNA]</scope>
    <source>
        <strain evidence="1 2">UBC 951</strain>
    </source>
</reference>
<evidence type="ECO:0000313" key="1">
    <source>
        <dbReference type="EMBL" id="KDN34676.1"/>
    </source>
</evidence>
<dbReference type="Proteomes" id="UP000027361">
    <property type="component" value="Unassembled WGS sequence"/>
</dbReference>
<name>A0A066UZJ0_TILAU</name>
<sequence>TLKNKIKWTFTVLLDSSVLHESSLGHLRYCLTDVPPQPISPTDVILNDDLLSTSPLASACRLQLHRSYALAQWYLLAGSQSSAHQHCQHSLRLIHYALPTSFIPSSFMPHRASSISHALGERTNPKRVCKLSLRLLTSGSFDGML</sequence>
<dbReference type="AlphaFoldDB" id="A0A066UZJ0"/>
<evidence type="ECO:0000313" key="2">
    <source>
        <dbReference type="Proteomes" id="UP000027361"/>
    </source>
</evidence>
<proteinExistence type="predicted"/>
<dbReference type="OrthoDB" id="4381806at2759"/>
<organism evidence="1 2">
    <name type="scientific">Tilletiaria anomala (strain ATCC 24038 / CBS 436.72 / UBC 951)</name>
    <dbReference type="NCBI Taxonomy" id="1037660"/>
    <lineage>
        <taxon>Eukaryota</taxon>
        <taxon>Fungi</taxon>
        <taxon>Dikarya</taxon>
        <taxon>Basidiomycota</taxon>
        <taxon>Ustilaginomycotina</taxon>
        <taxon>Exobasidiomycetes</taxon>
        <taxon>Georgefischeriales</taxon>
        <taxon>Tilletiariaceae</taxon>
        <taxon>Tilletiaria</taxon>
    </lineage>
</organism>
<accession>A0A066UZJ0</accession>
<dbReference type="InParanoid" id="A0A066UZJ0"/>